<dbReference type="PANTHER" id="PTHR14363:SF17">
    <property type="entry name" value="HEPARANASE-LIKE PROTEIN 3"/>
    <property type="match status" value="1"/>
</dbReference>
<organism evidence="12">
    <name type="scientific">Selaginella moellendorffii</name>
    <name type="common">Spikemoss</name>
    <dbReference type="NCBI Taxonomy" id="88036"/>
    <lineage>
        <taxon>Eukaryota</taxon>
        <taxon>Viridiplantae</taxon>
        <taxon>Streptophyta</taxon>
        <taxon>Embryophyta</taxon>
        <taxon>Tracheophyta</taxon>
        <taxon>Lycopodiopsida</taxon>
        <taxon>Selaginellales</taxon>
        <taxon>Selaginellaceae</taxon>
        <taxon>Selaginella</taxon>
    </lineage>
</organism>
<dbReference type="Gene3D" id="3.20.20.80">
    <property type="entry name" value="Glycosidases"/>
    <property type="match status" value="1"/>
</dbReference>
<keyword evidence="6" id="KW-0472">Membrane</keyword>
<keyword evidence="8" id="KW-0458">Lysosome</keyword>
<dbReference type="Gramene" id="EFJ22005">
    <property type="protein sequence ID" value="EFJ22005"/>
    <property type="gene ID" value="SELMODRAFT_105931"/>
</dbReference>
<dbReference type="HOGENOM" id="CLU_021823_3_0_1"/>
<evidence type="ECO:0000313" key="12">
    <source>
        <dbReference type="Proteomes" id="UP000001514"/>
    </source>
</evidence>
<evidence type="ECO:0000256" key="4">
    <source>
        <dbReference type="ARBA" id="ARBA00022729"/>
    </source>
</evidence>
<evidence type="ECO:0000256" key="9">
    <source>
        <dbReference type="ARBA" id="ARBA00023765"/>
    </source>
</evidence>
<dbReference type="FunFam" id="3.20.20.80:FF:000023">
    <property type="entry name" value="heparanase-like protein 3"/>
    <property type="match status" value="1"/>
</dbReference>
<keyword evidence="7" id="KW-0325">Glycoprotein</keyword>
<dbReference type="AlphaFoldDB" id="D8S0W9"/>
<dbReference type="KEGG" id="smo:SELMODRAFT_105931"/>
<comment type="similarity">
    <text evidence="2">Belongs to the glycosyl hydrolase 79 family.</text>
</comment>
<evidence type="ECO:0000256" key="10">
    <source>
        <dbReference type="ARBA" id="ARBA00055929"/>
    </source>
</evidence>
<dbReference type="FunCoup" id="D8S0W9">
    <property type="interactions" value="163"/>
</dbReference>
<proteinExistence type="inferred from homology"/>
<evidence type="ECO:0000256" key="6">
    <source>
        <dbReference type="ARBA" id="ARBA00023136"/>
    </source>
</evidence>
<dbReference type="SUPFAM" id="SSF51445">
    <property type="entry name" value="(Trans)glycosidases"/>
    <property type="match status" value="1"/>
</dbReference>
<dbReference type="PANTHER" id="PTHR14363">
    <property type="entry name" value="HEPARANASE-RELATED"/>
    <property type="match status" value="1"/>
</dbReference>
<evidence type="ECO:0008006" key="13">
    <source>
        <dbReference type="Google" id="ProtNLM"/>
    </source>
</evidence>
<protein>
    <recommendedName>
        <fullName evidence="13">Beta-glucuronidase C-terminal domain-containing protein</fullName>
    </recommendedName>
</protein>
<dbReference type="GO" id="GO:0005576">
    <property type="term" value="C:extracellular region"/>
    <property type="evidence" value="ECO:0007669"/>
    <property type="project" value="UniProtKB-SubCell"/>
</dbReference>
<keyword evidence="3" id="KW-0964">Secreted</keyword>
<comment type="function">
    <text evidence="10">Endoglycosidase which is a cell surface and extracellular matrix-degrading enzyme. Cleaves heparan sulfate proteoglycans (HSPGs) into heparan sulfate side chains and core proteoglycans.</text>
</comment>
<keyword evidence="5" id="KW-0378">Hydrolase</keyword>
<dbReference type="InParanoid" id="D8S0W9"/>
<dbReference type="GO" id="GO:0004566">
    <property type="term" value="F:beta-glucuronidase activity"/>
    <property type="evidence" value="ECO:0000318"/>
    <property type="project" value="GO_Central"/>
</dbReference>
<keyword evidence="12" id="KW-1185">Reference proteome</keyword>
<evidence type="ECO:0000256" key="5">
    <source>
        <dbReference type="ARBA" id="ARBA00022801"/>
    </source>
</evidence>
<accession>D8S0W9</accession>
<dbReference type="Pfam" id="PF03662">
    <property type="entry name" value="Glyco_hydro_79n"/>
    <property type="match status" value="1"/>
</dbReference>
<gene>
    <name evidence="11" type="ORF">SELMODRAFT_105931</name>
</gene>
<evidence type="ECO:0000256" key="7">
    <source>
        <dbReference type="ARBA" id="ARBA00023180"/>
    </source>
</evidence>
<dbReference type="GO" id="GO:0005765">
    <property type="term" value="C:lysosomal membrane"/>
    <property type="evidence" value="ECO:0007669"/>
    <property type="project" value="UniProtKB-SubCell"/>
</dbReference>
<evidence type="ECO:0000256" key="3">
    <source>
        <dbReference type="ARBA" id="ARBA00022525"/>
    </source>
</evidence>
<reference evidence="11 12" key="1">
    <citation type="journal article" date="2011" name="Science">
        <title>The Selaginella genome identifies genetic changes associated with the evolution of vascular plants.</title>
        <authorList>
            <person name="Banks J.A."/>
            <person name="Nishiyama T."/>
            <person name="Hasebe M."/>
            <person name="Bowman J.L."/>
            <person name="Gribskov M."/>
            <person name="dePamphilis C."/>
            <person name="Albert V.A."/>
            <person name="Aono N."/>
            <person name="Aoyama T."/>
            <person name="Ambrose B.A."/>
            <person name="Ashton N.W."/>
            <person name="Axtell M.J."/>
            <person name="Barker E."/>
            <person name="Barker M.S."/>
            <person name="Bennetzen J.L."/>
            <person name="Bonawitz N.D."/>
            <person name="Chapple C."/>
            <person name="Cheng C."/>
            <person name="Correa L.G."/>
            <person name="Dacre M."/>
            <person name="DeBarry J."/>
            <person name="Dreyer I."/>
            <person name="Elias M."/>
            <person name="Engstrom E.M."/>
            <person name="Estelle M."/>
            <person name="Feng L."/>
            <person name="Finet C."/>
            <person name="Floyd S.K."/>
            <person name="Frommer W.B."/>
            <person name="Fujita T."/>
            <person name="Gramzow L."/>
            <person name="Gutensohn M."/>
            <person name="Harholt J."/>
            <person name="Hattori M."/>
            <person name="Heyl A."/>
            <person name="Hirai T."/>
            <person name="Hiwatashi Y."/>
            <person name="Ishikawa M."/>
            <person name="Iwata M."/>
            <person name="Karol K.G."/>
            <person name="Koehler B."/>
            <person name="Kolukisaoglu U."/>
            <person name="Kubo M."/>
            <person name="Kurata T."/>
            <person name="Lalonde S."/>
            <person name="Li K."/>
            <person name="Li Y."/>
            <person name="Litt A."/>
            <person name="Lyons E."/>
            <person name="Manning G."/>
            <person name="Maruyama T."/>
            <person name="Michael T.P."/>
            <person name="Mikami K."/>
            <person name="Miyazaki S."/>
            <person name="Morinaga S."/>
            <person name="Murata T."/>
            <person name="Mueller-Roeber B."/>
            <person name="Nelson D.R."/>
            <person name="Obara M."/>
            <person name="Oguri Y."/>
            <person name="Olmstead R.G."/>
            <person name="Onodera N."/>
            <person name="Petersen B.L."/>
            <person name="Pils B."/>
            <person name="Prigge M."/>
            <person name="Rensing S.A."/>
            <person name="Riano-Pachon D.M."/>
            <person name="Roberts A.W."/>
            <person name="Sato Y."/>
            <person name="Scheller H.V."/>
            <person name="Schulz B."/>
            <person name="Schulz C."/>
            <person name="Shakirov E.V."/>
            <person name="Shibagaki N."/>
            <person name="Shinohara N."/>
            <person name="Shippen D.E."/>
            <person name="Soerensen I."/>
            <person name="Sotooka R."/>
            <person name="Sugimoto N."/>
            <person name="Sugita M."/>
            <person name="Sumikawa N."/>
            <person name="Tanurdzic M."/>
            <person name="Theissen G."/>
            <person name="Ulvskov P."/>
            <person name="Wakazuki S."/>
            <person name="Weng J.K."/>
            <person name="Willats W.W."/>
            <person name="Wipf D."/>
            <person name="Wolf P.G."/>
            <person name="Yang L."/>
            <person name="Zimmer A.D."/>
            <person name="Zhu Q."/>
            <person name="Mitros T."/>
            <person name="Hellsten U."/>
            <person name="Loque D."/>
            <person name="Otillar R."/>
            <person name="Salamov A."/>
            <person name="Schmutz J."/>
            <person name="Shapiro H."/>
            <person name="Lindquist E."/>
            <person name="Lucas S."/>
            <person name="Rokhsar D."/>
            <person name="Grigoriev I.V."/>
        </authorList>
    </citation>
    <scope>NUCLEOTIDE SEQUENCE [LARGE SCALE GENOMIC DNA]</scope>
</reference>
<name>D8S0W9_SELML</name>
<dbReference type="InterPro" id="IPR005199">
    <property type="entry name" value="Glyco_hydro_79"/>
</dbReference>
<evidence type="ECO:0000313" key="11">
    <source>
        <dbReference type="EMBL" id="EFJ22005.1"/>
    </source>
</evidence>
<comment type="subcellular location">
    <subcellularLocation>
        <location evidence="9">Lysosome membrane</location>
        <topology evidence="9">Peripheral membrane protein</topology>
    </subcellularLocation>
    <subcellularLocation>
        <location evidence="1">Secreted</location>
    </subcellularLocation>
</comment>
<dbReference type="eggNOG" id="ENOG502QQST">
    <property type="taxonomic scope" value="Eukaryota"/>
</dbReference>
<dbReference type="InterPro" id="IPR017853">
    <property type="entry name" value="GH"/>
</dbReference>
<dbReference type="EMBL" id="GL377597">
    <property type="protein sequence ID" value="EFJ22005.1"/>
    <property type="molecule type" value="Genomic_DNA"/>
</dbReference>
<sequence>MQRVVLQINTTSPVARISENFICATLDWWPPEKCDYGYCSWGRASLLNLDLWNPRLVNAVKGLSPLLLRLGGSLQDQIIYEVGVRPGPCLPLQKQPSAMFGFTGGCLNMSRWTELNSFFEKTGALVAFGLNALYGRTKFEDNGFKGSWKSSNARDLMKFSLDHGFPIVAWELGNELSGSGVGTSISAKQYAADIKELRSVVDQVYARSTIKPQVVAPDGFWDYGWFHDFLQSTGPNVVNACSHHIYNLGPGVDTHLIEKIVSPSYLSQEAGTFEGVEKLMKAYGTEAWVGEAGGAYNSGHHNVTDRYVFSFWYLDELGMSAYYNTAVYCRQSLIGGNYGLVDRTSYDLNPDYFSALLWKKLMGRNVFSATAENTPYLRTYAHCLKSNQQGGLTVLIINLSNSTQYSVDLSLTHSEKDCSCNKPRTKKLAGAGVNAERMEYHLTAPNGDLQSPVMLLNGKPLVAGADGSIPELTPVTRTSSSPVLVDPYSIVFAVIPEAGVQSCTQ</sequence>
<dbReference type="OMA" id="RMYLHCT"/>
<evidence type="ECO:0000256" key="2">
    <source>
        <dbReference type="ARBA" id="ARBA00009800"/>
    </source>
</evidence>
<evidence type="ECO:0000256" key="8">
    <source>
        <dbReference type="ARBA" id="ARBA00023228"/>
    </source>
</evidence>
<evidence type="ECO:0000256" key="1">
    <source>
        <dbReference type="ARBA" id="ARBA00004613"/>
    </source>
</evidence>
<keyword evidence="4" id="KW-0732">Signal</keyword>
<dbReference type="Proteomes" id="UP000001514">
    <property type="component" value="Unassembled WGS sequence"/>
</dbReference>